<evidence type="ECO:0000256" key="8">
    <source>
        <dbReference type="PIRSR" id="PIRSR001123-2"/>
    </source>
</evidence>
<feature type="active site" description="Proton acceptor" evidence="7">
    <location>
        <position position="209"/>
    </location>
</feature>
<dbReference type="Gene3D" id="2.40.30.40">
    <property type="entry name" value="Peptidase M42, domain 2"/>
    <property type="match status" value="1"/>
</dbReference>
<dbReference type="SUPFAM" id="SSF101821">
    <property type="entry name" value="Aminopeptidase/glucanase lid domain"/>
    <property type="match status" value="1"/>
</dbReference>
<evidence type="ECO:0000256" key="1">
    <source>
        <dbReference type="ARBA" id="ARBA00006272"/>
    </source>
</evidence>
<dbReference type="AlphaFoldDB" id="A0A2M7B980"/>
<gene>
    <name evidence="9" type="ORF">COS58_01335</name>
</gene>
<keyword evidence="2" id="KW-0031">Aminopeptidase</keyword>
<keyword evidence="5" id="KW-0378">Hydrolase</keyword>
<evidence type="ECO:0000256" key="7">
    <source>
        <dbReference type="PIRSR" id="PIRSR001123-1"/>
    </source>
</evidence>
<dbReference type="CDD" id="cd05656">
    <property type="entry name" value="M42_Frv"/>
    <property type="match status" value="1"/>
</dbReference>
<feature type="binding site" evidence="8">
    <location>
        <position position="175"/>
    </location>
    <ligand>
        <name>Zn(2+)</name>
        <dbReference type="ChEBI" id="CHEBI:29105"/>
        <label>2</label>
    </ligand>
</feature>
<dbReference type="Proteomes" id="UP000228561">
    <property type="component" value="Unassembled WGS sequence"/>
</dbReference>
<protein>
    <recommendedName>
        <fullName evidence="11">Hydrolase</fullName>
    </recommendedName>
</protein>
<reference evidence="10" key="1">
    <citation type="submission" date="2017-09" db="EMBL/GenBank/DDBJ databases">
        <title>Depth-based differentiation of microbial function through sediment-hosted aquifers and enrichment of novel symbionts in the deep terrestrial subsurface.</title>
        <authorList>
            <person name="Probst A.J."/>
            <person name="Ladd B."/>
            <person name="Jarett J.K."/>
            <person name="Geller-Mcgrath D.E."/>
            <person name="Sieber C.M.K."/>
            <person name="Emerson J.B."/>
            <person name="Anantharaman K."/>
            <person name="Thomas B.C."/>
            <person name="Malmstrom R."/>
            <person name="Stieglmeier M."/>
            <person name="Klingl A."/>
            <person name="Woyke T."/>
            <person name="Ryan C.M."/>
            <person name="Banfield J.F."/>
        </authorList>
    </citation>
    <scope>NUCLEOTIDE SEQUENCE [LARGE SCALE GENOMIC DNA]</scope>
</reference>
<evidence type="ECO:0000313" key="9">
    <source>
        <dbReference type="EMBL" id="PIU99631.1"/>
    </source>
</evidence>
<feature type="binding site" evidence="8">
    <location>
        <position position="318"/>
    </location>
    <ligand>
        <name>Zn(2+)</name>
        <dbReference type="ChEBI" id="CHEBI:29105"/>
        <label>2</label>
    </ligand>
</feature>
<feature type="binding site" evidence="8">
    <location>
        <position position="64"/>
    </location>
    <ligand>
        <name>Zn(2+)</name>
        <dbReference type="ChEBI" id="CHEBI:29105"/>
        <label>1</label>
    </ligand>
</feature>
<dbReference type="InterPro" id="IPR008007">
    <property type="entry name" value="Peptidase_M42"/>
</dbReference>
<evidence type="ECO:0000256" key="4">
    <source>
        <dbReference type="ARBA" id="ARBA00022723"/>
    </source>
</evidence>
<comment type="caution">
    <text evidence="9">The sequence shown here is derived from an EMBL/GenBank/DDBJ whole genome shotgun (WGS) entry which is preliminary data.</text>
</comment>
<evidence type="ECO:0000256" key="3">
    <source>
        <dbReference type="ARBA" id="ARBA00022670"/>
    </source>
</evidence>
<dbReference type="GO" id="GO:0006508">
    <property type="term" value="P:proteolysis"/>
    <property type="evidence" value="ECO:0007669"/>
    <property type="project" value="UniProtKB-KW"/>
</dbReference>
<dbReference type="PANTHER" id="PTHR32481:SF20">
    <property type="entry name" value="AMINOPEPTIDASE YSDC"/>
    <property type="match status" value="1"/>
</dbReference>
<proteinExistence type="inferred from homology"/>
<feature type="binding site" evidence="8">
    <location>
        <position position="232"/>
    </location>
    <ligand>
        <name>Zn(2+)</name>
        <dbReference type="ChEBI" id="CHEBI:29105"/>
        <label>1</label>
    </ligand>
</feature>
<dbReference type="InterPro" id="IPR023367">
    <property type="entry name" value="Peptidase_M42_dom2"/>
</dbReference>
<feature type="binding site" evidence="8">
    <location>
        <position position="210"/>
    </location>
    <ligand>
        <name>Zn(2+)</name>
        <dbReference type="ChEBI" id="CHEBI:29105"/>
        <label>2</label>
    </ligand>
</feature>
<dbReference type="SUPFAM" id="SSF53187">
    <property type="entry name" value="Zn-dependent exopeptidases"/>
    <property type="match status" value="1"/>
</dbReference>
<dbReference type="PANTHER" id="PTHR32481">
    <property type="entry name" value="AMINOPEPTIDASE"/>
    <property type="match status" value="1"/>
</dbReference>
<organism evidence="9 10">
    <name type="scientific">Candidatus Tagabacteria bacterium CG03_land_8_20_14_0_80_41_22</name>
    <dbReference type="NCBI Taxonomy" id="1975020"/>
    <lineage>
        <taxon>Bacteria</taxon>
        <taxon>Candidatus Tagaibacteriota</taxon>
    </lineage>
</organism>
<accession>A0A2M7B980</accession>
<dbReference type="GO" id="GO:0046872">
    <property type="term" value="F:metal ion binding"/>
    <property type="evidence" value="ECO:0007669"/>
    <property type="project" value="UniProtKB-UniRule"/>
</dbReference>
<keyword evidence="3" id="KW-0645">Protease</keyword>
<evidence type="ECO:0000256" key="2">
    <source>
        <dbReference type="ARBA" id="ARBA00022438"/>
    </source>
</evidence>
<dbReference type="InterPro" id="IPR051464">
    <property type="entry name" value="Peptidase_M42_aminopept"/>
</dbReference>
<name>A0A2M7B980_9BACT</name>
<dbReference type="GO" id="GO:0004177">
    <property type="term" value="F:aminopeptidase activity"/>
    <property type="evidence" value="ECO:0007669"/>
    <property type="project" value="UniProtKB-UniRule"/>
</dbReference>
<dbReference type="PIRSF" id="PIRSF001123">
    <property type="entry name" value="PepA_GA"/>
    <property type="match status" value="1"/>
</dbReference>
<dbReference type="Gene3D" id="3.40.630.10">
    <property type="entry name" value="Zn peptidases"/>
    <property type="match status" value="1"/>
</dbReference>
<evidence type="ECO:0000256" key="5">
    <source>
        <dbReference type="ARBA" id="ARBA00022801"/>
    </source>
</evidence>
<comment type="cofactor">
    <cofactor evidence="8">
        <name>a divalent metal cation</name>
        <dbReference type="ChEBI" id="CHEBI:60240"/>
    </cofactor>
    <text evidence="8">Binds 2 divalent metal cations per subunit.</text>
</comment>
<sequence length="351" mass="38297">MNRCFLKRLLETASPSGYERNAALLWKEEAKGFADLVYGDIHGNSIARKSAKCYFSTRIMLAGHIDEIGFIVSAIDENGFVYFEPIGGFDPQIFPGQRVRVYSRVFPSNFIKGCIGRPPVHLLSNEEKKQVVKIENLWIDVGEKENAKKISLGDYGVIDYSPESWGDILVARGLDDRIGAFTVLESLKAIKKEKLENAVAIYAVATVQEEIGLRGAITSAYNINPKIGIAVDVTFASDYPGAKKHGAGIKMGGGPVIVIGPNITPAIHDALVETAKENNIPYQIEAISRGTGTDANVIQLSRAGAATGLISIPNRYMHSPCEMVDMRDVQHTIALLAHFCGKNIGEILKSY</sequence>
<evidence type="ECO:0008006" key="11">
    <source>
        <dbReference type="Google" id="ProtNLM"/>
    </source>
</evidence>
<dbReference type="EMBL" id="PEVG01000015">
    <property type="protein sequence ID" value="PIU99631.1"/>
    <property type="molecule type" value="Genomic_DNA"/>
</dbReference>
<keyword evidence="4 8" id="KW-0479">Metal-binding</keyword>
<feature type="binding site" evidence="8">
    <location>
        <position position="175"/>
    </location>
    <ligand>
        <name>Zn(2+)</name>
        <dbReference type="ChEBI" id="CHEBI:29105"/>
        <label>1</label>
    </ligand>
</feature>
<comment type="similarity">
    <text evidence="1 6">Belongs to the peptidase M42 family.</text>
</comment>
<dbReference type="Pfam" id="PF05343">
    <property type="entry name" value="Peptidase_M42"/>
    <property type="match status" value="1"/>
</dbReference>
<evidence type="ECO:0000256" key="6">
    <source>
        <dbReference type="PIRNR" id="PIRNR001123"/>
    </source>
</evidence>
<evidence type="ECO:0000313" key="10">
    <source>
        <dbReference type="Proteomes" id="UP000228561"/>
    </source>
</evidence>